<dbReference type="AlphaFoldDB" id="A0AAV6THV1"/>
<keyword evidence="2" id="KW-1185">Reference proteome</keyword>
<feature type="non-terminal residue" evidence="1">
    <location>
        <position position="1"/>
    </location>
</feature>
<name>A0AAV6THV1_9ARAC</name>
<evidence type="ECO:0000313" key="2">
    <source>
        <dbReference type="Proteomes" id="UP000827092"/>
    </source>
</evidence>
<accession>A0AAV6THV1</accession>
<reference evidence="1 2" key="1">
    <citation type="journal article" date="2022" name="Nat. Ecol. Evol.">
        <title>A masculinizing supergene underlies an exaggerated male reproductive morph in a spider.</title>
        <authorList>
            <person name="Hendrickx F."/>
            <person name="De Corte Z."/>
            <person name="Sonet G."/>
            <person name="Van Belleghem S.M."/>
            <person name="Kostlbacher S."/>
            <person name="Vangestel C."/>
        </authorList>
    </citation>
    <scope>NUCLEOTIDE SEQUENCE [LARGE SCALE GENOMIC DNA]</scope>
    <source>
        <strain evidence="1">W744_W776</strain>
    </source>
</reference>
<gene>
    <name evidence="1" type="ORF">JTE90_023195</name>
</gene>
<organism evidence="1 2">
    <name type="scientific">Oedothorax gibbosus</name>
    <dbReference type="NCBI Taxonomy" id="931172"/>
    <lineage>
        <taxon>Eukaryota</taxon>
        <taxon>Metazoa</taxon>
        <taxon>Ecdysozoa</taxon>
        <taxon>Arthropoda</taxon>
        <taxon>Chelicerata</taxon>
        <taxon>Arachnida</taxon>
        <taxon>Araneae</taxon>
        <taxon>Araneomorphae</taxon>
        <taxon>Entelegynae</taxon>
        <taxon>Araneoidea</taxon>
        <taxon>Linyphiidae</taxon>
        <taxon>Erigoninae</taxon>
        <taxon>Oedothorax</taxon>
    </lineage>
</organism>
<dbReference type="EMBL" id="JAFNEN010004219">
    <property type="protein sequence ID" value="KAG8171265.1"/>
    <property type="molecule type" value="Genomic_DNA"/>
</dbReference>
<sequence>HFCVPYDLKIRHQKEEKRLEWKEISDMGSVLFHAEGEQLRMRDL</sequence>
<dbReference type="Proteomes" id="UP000827092">
    <property type="component" value="Unassembled WGS sequence"/>
</dbReference>
<comment type="caution">
    <text evidence="1">The sequence shown here is derived from an EMBL/GenBank/DDBJ whole genome shotgun (WGS) entry which is preliminary data.</text>
</comment>
<proteinExistence type="predicted"/>
<evidence type="ECO:0000313" key="1">
    <source>
        <dbReference type="EMBL" id="KAG8171265.1"/>
    </source>
</evidence>
<protein>
    <submittedName>
        <fullName evidence="1">Uncharacterized protein</fullName>
    </submittedName>
</protein>